<dbReference type="STRING" id="1050202.GCA_000384035_03776"/>
<dbReference type="AlphaFoldDB" id="A0A2T0GRR7"/>
<organism evidence="7 8">
    <name type="scientific">Actinopolyspora mortivallis</name>
    <dbReference type="NCBI Taxonomy" id="33906"/>
    <lineage>
        <taxon>Bacteria</taxon>
        <taxon>Bacillati</taxon>
        <taxon>Actinomycetota</taxon>
        <taxon>Actinomycetes</taxon>
        <taxon>Actinopolysporales</taxon>
        <taxon>Actinopolysporaceae</taxon>
        <taxon>Actinopolyspora</taxon>
    </lineage>
</organism>
<dbReference type="Proteomes" id="UP000239352">
    <property type="component" value="Unassembled WGS sequence"/>
</dbReference>
<dbReference type="InParanoid" id="A0A2T0GRR7"/>
<keyword evidence="8" id="KW-1185">Reference proteome</keyword>
<evidence type="ECO:0000256" key="1">
    <source>
        <dbReference type="ARBA" id="ARBA00023015"/>
    </source>
</evidence>
<reference evidence="7 8" key="1">
    <citation type="submission" date="2018-03" db="EMBL/GenBank/DDBJ databases">
        <title>Actinopolyspora mortivallis from Sahara, screening for active biomolecules.</title>
        <authorList>
            <person name="Selama O."/>
            <person name="Wellington E.M.H."/>
            <person name="Hacene H."/>
        </authorList>
    </citation>
    <scope>NUCLEOTIDE SEQUENCE [LARGE SCALE GENOMIC DNA]</scope>
    <source>
        <strain evidence="7 8">M5A</strain>
    </source>
</reference>
<dbReference type="PANTHER" id="PTHR30055:SF158">
    <property type="entry name" value="POSSIBLE TRANSCRIPTIONAL REGULATORY PROTEIN (PROBABLY TETR-FAMILY)"/>
    <property type="match status" value="1"/>
</dbReference>
<feature type="region of interest" description="Disordered" evidence="5">
    <location>
        <begin position="1"/>
        <end position="25"/>
    </location>
</feature>
<evidence type="ECO:0000256" key="4">
    <source>
        <dbReference type="PROSITE-ProRule" id="PRU00335"/>
    </source>
</evidence>
<proteinExistence type="predicted"/>
<keyword evidence="1" id="KW-0805">Transcription regulation</keyword>
<dbReference type="PRINTS" id="PR00455">
    <property type="entry name" value="HTHTETR"/>
</dbReference>
<comment type="caution">
    <text evidence="7">The sequence shown here is derived from an EMBL/GenBank/DDBJ whole genome shotgun (WGS) entry which is preliminary data.</text>
</comment>
<dbReference type="PANTHER" id="PTHR30055">
    <property type="entry name" value="HTH-TYPE TRANSCRIPTIONAL REGULATOR RUTR"/>
    <property type="match status" value="1"/>
</dbReference>
<dbReference type="InterPro" id="IPR009057">
    <property type="entry name" value="Homeodomain-like_sf"/>
</dbReference>
<dbReference type="InterPro" id="IPR001647">
    <property type="entry name" value="HTH_TetR"/>
</dbReference>
<dbReference type="Pfam" id="PF00440">
    <property type="entry name" value="TetR_N"/>
    <property type="match status" value="1"/>
</dbReference>
<keyword evidence="3" id="KW-0804">Transcription</keyword>
<dbReference type="GO" id="GO:0003700">
    <property type="term" value="F:DNA-binding transcription factor activity"/>
    <property type="evidence" value="ECO:0007669"/>
    <property type="project" value="TreeGrafter"/>
</dbReference>
<evidence type="ECO:0000313" key="7">
    <source>
        <dbReference type="EMBL" id="PRW61794.1"/>
    </source>
</evidence>
<dbReference type="RefSeq" id="WP_106115249.1">
    <property type="nucleotide sequence ID" value="NZ_PVSR01000057.1"/>
</dbReference>
<protein>
    <submittedName>
        <fullName evidence="7">TetR family transcriptional regulator</fullName>
    </submittedName>
</protein>
<gene>
    <name evidence="7" type="ORF">CEP50_18790</name>
</gene>
<accession>A0A2T0GRR7</accession>
<dbReference type="EMBL" id="PVSR01000057">
    <property type="protein sequence ID" value="PRW61794.1"/>
    <property type="molecule type" value="Genomic_DNA"/>
</dbReference>
<dbReference type="PROSITE" id="PS50977">
    <property type="entry name" value="HTH_TETR_2"/>
    <property type="match status" value="1"/>
</dbReference>
<dbReference type="SUPFAM" id="SSF48498">
    <property type="entry name" value="Tetracyclin repressor-like, C-terminal domain"/>
    <property type="match status" value="1"/>
</dbReference>
<feature type="DNA-binding region" description="H-T-H motif" evidence="4">
    <location>
        <begin position="49"/>
        <end position="68"/>
    </location>
</feature>
<dbReference type="GO" id="GO:0045892">
    <property type="term" value="P:negative regulation of DNA-templated transcription"/>
    <property type="evidence" value="ECO:0007669"/>
    <property type="project" value="UniProtKB-ARBA"/>
</dbReference>
<evidence type="ECO:0000313" key="8">
    <source>
        <dbReference type="Proteomes" id="UP000239352"/>
    </source>
</evidence>
<keyword evidence="2 4" id="KW-0238">DNA-binding</keyword>
<dbReference type="Pfam" id="PF21943">
    <property type="entry name" value="TetR_C_46"/>
    <property type="match status" value="1"/>
</dbReference>
<dbReference type="InterPro" id="IPR036271">
    <property type="entry name" value="Tet_transcr_reg_TetR-rel_C_sf"/>
</dbReference>
<dbReference type="Gene3D" id="1.10.357.10">
    <property type="entry name" value="Tetracycline Repressor, domain 2"/>
    <property type="match status" value="1"/>
</dbReference>
<dbReference type="GO" id="GO:0000976">
    <property type="term" value="F:transcription cis-regulatory region binding"/>
    <property type="evidence" value="ECO:0007669"/>
    <property type="project" value="TreeGrafter"/>
</dbReference>
<evidence type="ECO:0000256" key="3">
    <source>
        <dbReference type="ARBA" id="ARBA00023163"/>
    </source>
</evidence>
<dbReference type="InterPro" id="IPR050109">
    <property type="entry name" value="HTH-type_TetR-like_transc_reg"/>
</dbReference>
<evidence type="ECO:0000256" key="2">
    <source>
        <dbReference type="ARBA" id="ARBA00023125"/>
    </source>
</evidence>
<evidence type="ECO:0000259" key="6">
    <source>
        <dbReference type="PROSITE" id="PS50977"/>
    </source>
</evidence>
<evidence type="ECO:0000256" key="5">
    <source>
        <dbReference type="SAM" id="MobiDB-lite"/>
    </source>
</evidence>
<name>A0A2T0GRR7_ACTMO</name>
<dbReference type="FunFam" id="1.10.10.60:FF:000141">
    <property type="entry name" value="TetR family transcriptional regulator"/>
    <property type="match status" value="1"/>
</dbReference>
<dbReference type="InterPro" id="IPR054129">
    <property type="entry name" value="DesT_TetR_C"/>
</dbReference>
<feature type="domain" description="HTH tetR-type" evidence="6">
    <location>
        <begin position="26"/>
        <end position="86"/>
    </location>
</feature>
<sequence>MQDARDPRTESPPNRSKPRSRRLPREVRERQILDAAVQVFARHGYHEAAMDEISEVAEISKPMIYAYLGSKEELFVACIRREANRLIESISGAVDADLPPDEQLWRGLRAFFEYAQQNRASWTVLHRQASTQGPPFAAELSAWRRRALDLVTTLLSRADGTEEDRQVRHEQMQPFAAALVGAGESMVDWWIEHPEHTADALSMRLMNLVWMGFGDMVQGRRWKPD</sequence>
<dbReference type="SUPFAM" id="SSF46689">
    <property type="entry name" value="Homeodomain-like"/>
    <property type="match status" value="1"/>
</dbReference>